<comment type="caution">
    <text evidence="2">The sequence shown here is derived from an EMBL/GenBank/DDBJ whole genome shotgun (WGS) entry which is preliminary data.</text>
</comment>
<dbReference type="Proteomes" id="UP000683360">
    <property type="component" value="Unassembled WGS sequence"/>
</dbReference>
<protein>
    <submittedName>
        <fullName evidence="2">Uncharacterized protein</fullName>
    </submittedName>
</protein>
<sequence>MDTQRTRNFGRDWRYQMPDHGTTCQTRNFQHMDNCLSGTTFHPAISGGGPGQRIYRISCSTCEADPPVNRKMDTHRSRNFGRTGDTRCLIMELHVRQEIFNIWTTAYDPGNASIGYLVLPVKLIPQQTEKWIRREPEILAETGDTRCLIMELPVRQEIFNIWTTAYTTGRESCKVKSKSKLRRDAERMKIFKEQKAMSIFPCAELNTIELMDFFPTLNYDREFIDNVRLRHDRVHSERVKFEIKSVHYEKKFKDINQKHNSVVRNLEKLQKQGADDKIEMEKLRESITDLKEANLRIYDQRCEAIDQQYQLQRDKERMWNRITTLEDELDNIRKNTREDNYSNQNYRYRGRHNHRRNFRNNFR</sequence>
<evidence type="ECO:0000313" key="2">
    <source>
        <dbReference type="EMBL" id="CAG2230186.1"/>
    </source>
</evidence>
<keyword evidence="1" id="KW-0175">Coiled coil</keyword>
<evidence type="ECO:0000313" key="3">
    <source>
        <dbReference type="Proteomes" id="UP000683360"/>
    </source>
</evidence>
<proteinExistence type="predicted"/>
<dbReference type="AlphaFoldDB" id="A0A8S3TJW6"/>
<keyword evidence="3" id="KW-1185">Reference proteome</keyword>
<name>A0A8S3TJW6_MYTED</name>
<gene>
    <name evidence="2" type="ORF">MEDL_43073</name>
</gene>
<accession>A0A8S3TJW6</accession>
<reference evidence="2" key="1">
    <citation type="submission" date="2021-03" db="EMBL/GenBank/DDBJ databases">
        <authorList>
            <person name="Bekaert M."/>
        </authorList>
    </citation>
    <scope>NUCLEOTIDE SEQUENCE</scope>
</reference>
<evidence type="ECO:0000256" key="1">
    <source>
        <dbReference type="SAM" id="Coils"/>
    </source>
</evidence>
<organism evidence="2 3">
    <name type="scientific">Mytilus edulis</name>
    <name type="common">Blue mussel</name>
    <dbReference type="NCBI Taxonomy" id="6550"/>
    <lineage>
        <taxon>Eukaryota</taxon>
        <taxon>Metazoa</taxon>
        <taxon>Spiralia</taxon>
        <taxon>Lophotrochozoa</taxon>
        <taxon>Mollusca</taxon>
        <taxon>Bivalvia</taxon>
        <taxon>Autobranchia</taxon>
        <taxon>Pteriomorphia</taxon>
        <taxon>Mytilida</taxon>
        <taxon>Mytiloidea</taxon>
        <taxon>Mytilidae</taxon>
        <taxon>Mytilinae</taxon>
        <taxon>Mytilus</taxon>
    </lineage>
</organism>
<feature type="coiled-coil region" evidence="1">
    <location>
        <begin position="252"/>
        <end position="286"/>
    </location>
</feature>
<dbReference type="EMBL" id="CAJPWZ010002054">
    <property type="protein sequence ID" value="CAG2230186.1"/>
    <property type="molecule type" value="Genomic_DNA"/>
</dbReference>